<dbReference type="GO" id="GO:0010052">
    <property type="term" value="P:guard cell differentiation"/>
    <property type="evidence" value="ECO:0007669"/>
    <property type="project" value="UniProtKB-UniRule"/>
</dbReference>
<keyword evidence="8" id="KW-0472">Membrane</keyword>
<keyword evidence="8" id="KW-1133">Transmembrane helix</keyword>
<dbReference type="EMBL" id="JAVIJP010000007">
    <property type="protein sequence ID" value="KAL3649204.1"/>
    <property type="molecule type" value="Genomic_DNA"/>
</dbReference>
<evidence type="ECO:0000256" key="5">
    <source>
        <dbReference type="ARBA" id="ARBA00022729"/>
    </source>
</evidence>
<evidence type="ECO:0000256" key="6">
    <source>
        <dbReference type="ARBA" id="ARBA00023157"/>
    </source>
</evidence>
<keyword evidence="3 7" id="KW-0217">Developmental protein</keyword>
<dbReference type="AlphaFoldDB" id="A0ABD3E7X9"/>
<reference evidence="10" key="1">
    <citation type="journal article" date="2024" name="IScience">
        <title>Strigolactones Initiate the Formation of Haustorium-like Structures in Castilleja.</title>
        <authorList>
            <person name="Buerger M."/>
            <person name="Peterson D."/>
            <person name="Chory J."/>
        </authorList>
    </citation>
    <scope>NUCLEOTIDE SEQUENCE [LARGE SCALE GENOMIC DNA]</scope>
</reference>
<keyword evidence="5" id="KW-0732">Signal</keyword>
<dbReference type="Proteomes" id="UP001632038">
    <property type="component" value="Unassembled WGS sequence"/>
</dbReference>
<gene>
    <name evidence="9" type="ORF">CASFOL_005607</name>
</gene>
<keyword evidence="8" id="KW-0812">Transmembrane</keyword>
<dbReference type="Pfam" id="PF17181">
    <property type="entry name" value="EPF"/>
    <property type="match status" value="1"/>
</dbReference>
<evidence type="ECO:0000313" key="10">
    <source>
        <dbReference type="Proteomes" id="UP001632038"/>
    </source>
</evidence>
<comment type="caution">
    <text evidence="9">The sequence shown here is derived from an EMBL/GenBank/DDBJ whole genome shotgun (WGS) entry which is preliminary data.</text>
</comment>
<organism evidence="9 10">
    <name type="scientific">Castilleja foliolosa</name>
    <dbReference type="NCBI Taxonomy" id="1961234"/>
    <lineage>
        <taxon>Eukaryota</taxon>
        <taxon>Viridiplantae</taxon>
        <taxon>Streptophyta</taxon>
        <taxon>Embryophyta</taxon>
        <taxon>Tracheophyta</taxon>
        <taxon>Spermatophyta</taxon>
        <taxon>Magnoliopsida</taxon>
        <taxon>eudicotyledons</taxon>
        <taxon>Gunneridae</taxon>
        <taxon>Pentapetalae</taxon>
        <taxon>asterids</taxon>
        <taxon>lamiids</taxon>
        <taxon>Lamiales</taxon>
        <taxon>Orobanchaceae</taxon>
        <taxon>Pedicularideae</taxon>
        <taxon>Castillejinae</taxon>
        <taxon>Castilleja</taxon>
    </lineage>
</organism>
<evidence type="ECO:0000256" key="2">
    <source>
        <dbReference type="ARBA" id="ARBA00008127"/>
    </source>
</evidence>
<accession>A0ABD3E7X9</accession>
<dbReference type="InterPro" id="IPR039455">
    <property type="entry name" value="EPFL"/>
</dbReference>
<evidence type="ECO:0000256" key="4">
    <source>
        <dbReference type="ARBA" id="ARBA00022525"/>
    </source>
</evidence>
<comment type="function">
    <text evidence="7">Controls stomatal patterning.</text>
</comment>
<protein>
    <recommendedName>
        <fullName evidence="7">Epidermal patterning factor-like protein</fullName>
    </recommendedName>
</protein>
<proteinExistence type="inferred from homology"/>
<comment type="similarity">
    <text evidence="2 7">Belongs to the plant cysteine rich small secretory peptide family. Epidermal patterning factor subfamily.</text>
</comment>
<keyword evidence="10" id="KW-1185">Reference proteome</keyword>
<keyword evidence="6" id="KW-1015">Disulfide bond</keyword>
<evidence type="ECO:0000256" key="3">
    <source>
        <dbReference type="ARBA" id="ARBA00022473"/>
    </source>
</evidence>
<name>A0ABD3E7X9_9LAMI</name>
<keyword evidence="4 7" id="KW-0964">Secreted</keyword>
<sequence>MEWCKKKAIIRRRCRFIKEWSYALSLTIFFSTFVYATWIHFASPSPQNLSEATCLLTVKAADNWFKNSERNKIREMVNNVRVIVGGSRRLLGGPGSSPPRCSLKCGRCKPCKPVRVSVPPGTPVTAEYYPEAWRCKCGNKLYMP</sequence>
<comment type="subcellular location">
    <subcellularLocation>
        <location evidence="1 7">Secreted</location>
    </subcellularLocation>
</comment>
<evidence type="ECO:0000313" key="9">
    <source>
        <dbReference type="EMBL" id="KAL3649204.1"/>
    </source>
</evidence>
<feature type="transmembrane region" description="Helical" evidence="8">
    <location>
        <begin position="20"/>
        <end position="41"/>
    </location>
</feature>
<dbReference type="PANTHER" id="PTHR33109:SF4">
    <property type="entry name" value="EPIDERMAL PATTERNING FACTOR-LIKE PROTEIN 6"/>
    <property type="match status" value="1"/>
</dbReference>
<dbReference type="GO" id="GO:0005576">
    <property type="term" value="C:extracellular region"/>
    <property type="evidence" value="ECO:0007669"/>
    <property type="project" value="UniProtKB-SubCell"/>
</dbReference>
<evidence type="ECO:0000256" key="7">
    <source>
        <dbReference type="RuleBase" id="RU367102"/>
    </source>
</evidence>
<dbReference type="PANTHER" id="PTHR33109">
    <property type="entry name" value="EPIDERMAL PATTERNING FACTOR-LIKE PROTEIN 4"/>
    <property type="match status" value="1"/>
</dbReference>
<evidence type="ECO:0000256" key="1">
    <source>
        <dbReference type="ARBA" id="ARBA00004613"/>
    </source>
</evidence>
<evidence type="ECO:0000256" key="8">
    <source>
        <dbReference type="SAM" id="Phobius"/>
    </source>
</evidence>